<organism evidence="7 8">
    <name type="scientific">Splendidivirga corallicola</name>
    <dbReference type="NCBI Taxonomy" id="3051826"/>
    <lineage>
        <taxon>Bacteria</taxon>
        <taxon>Pseudomonadati</taxon>
        <taxon>Bacteroidota</taxon>
        <taxon>Cytophagia</taxon>
        <taxon>Cytophagales</taxon>
        <taxon>Splendidivirgaceae</taxon>
        <taxon>Splendidivirga</taxon>
    </lineage>
</organism>
<keyword evidence="6" id="KW-0325">Glycoprotein</keyword>
<dbReference type="SUPFAM" id="SSF48537">
    <property type="entry name" value="Phospholipase C/P1 nuclease"/>
    <property type="match status" value="1"/>
</dbReference>
<reference evidence="7" key="1">
    <citation type="submission" date="2023-06" db="EMBL/GenBank/DDBJ databases">
        <title>Genomic of Parafulvivirga corallium.</title>
        <authorList>
            <person name="Wang G."/>
        </authorList>
    </citation>
    <scope>NUCLEOTIDE SEQUENCE</scope>
    <source>
        <strain evidence="7">BMA10</strain>
    </source>
</reference>
<proteinExistence type="predicted"/>
<dbReference type="RefSeq" id="WP_346755621.1">
    <property type="nucleotide sequence ID" value="NZ_JAUJEA010000021.1"/>
</dbReference>
<evidence type="ECO:0000256" key="3">
    <source>
        <dbReference type="ARBA" id="ARBA00022759"/>
    </source>
</evidence>
<dbReference type="Pfam" id="PF02265">
    <property type="entry name" value="S1-P1_nuclease"/>
    <property type="match status" value="1"/>
</dbReference>
<dbReference type="PANTHER" id="PTHR33146:SF10">
    <property type="entry name" value="STRAND-SPECIFIC NUCLEASE, PUTATIVE-RELATED"/>
    <property type="match status" value="1"/>
</dbReference>
<keyword evidence="8" id="KW-1185">Reference proteome</keyword>
<dbReference type="EMBL" id="JAUJEA010000021">
    <property type="protein sequence ID" value="MDN5205599.1"/>
    <property type="molecule type" value="Genomic_DNA"/>
</dbReference>
<keyword evidence="2" id="KW-0479">Metal-binding</keyword>
<evidence type="ECO:0000313" key="7">
    <source>
        <dbReference type="EMBL" id="MDN5205599.1"/>
    </source>
</evidence>
<keyword evidence="5" id="KW-1015">Disulfide bond</keyword>
<evidence type="ECO:0000256" key="1">
    <source>
        <dbReference type="ARBA" id="ARBA00022722"/>
    </source>
</evidence>
<evidence type="ECO:0000256" key="2">
    <source>
        <dbReference type="ARBA" id="ARBA00022723"/>
    </source>
</evidence>
<evidence type="ECO:0000256" key="6">
    <source>
        <dbReference type="ARBA" id="ARBA00023180"/>
    </source>
</evidence>
<dbReference type="CDD" id="cd11010">
    <property type="entry name" value="S1-P1_nuclease"/>
    <property type="match status" value="1"/>
</dbReference>
<accession>A0ABT8KXU7</accession>
<dbReference type="Proteomes" id="UP001172082">
    <property type="component" value="Unassembled WGS sequence"/>
</dbReference>
<dbReference type="InterPro" id="IPR003154">
    <property type="entry name" value="S1/P1nuclease"/>
</dbReference>
<dbReference type="PANTHER" id="PTHR33146">
    <property type="entry name" value="ENDONUCLEASE 4"/>
    <property type="match status" value="1"/>
</dbReference>
<dbReference type="Gene3D" id="1.10.575.10">
    <property type="entry name" value="P1 Nuclease"/>
    <property type="match status" value="1"/>
</dbReference>
<gene>
    <name evidence="7" type="ORF">QQ008_29715</name>
</gene>
<sequence length="327" mass="37902">MKQISKALIVIFLFLINGFHGKAWNDDGHRLTALIAYQQMDEATRKMILDIIKHHPLYQEDFLQKMPSKIKTADQRIKDQWIISQMAVWSDITRQNPDYHHGTWHYINEAHFLTSADHRMKITANQKKNYQEEDDKASLNAAQAYHKNMSILQDPDQSKAQKAIALCWIFHIVGDIHQPLHATALFSRTKFPKGDRGGNSFYILREEKTLHAWWDALPGKGNSPFKKLKKTLKKLNHSEPHGNFDLNQTKSFSNWINESFELAKKEVYIESILEQAQQKTLNKYKSIELTFSKAALKDYRAKAKKVADKRVVESGFRLAKVLETIDG</sequence>
<keyword evidence="1" id="KW-0540">Nuclease</keyword>
<protein>
    <submittedName>
        <fullName evidence="7">S1/P1 nuclease</fullName>
    </submittedName>
</protein>
<dbReference type="InterPro" id="IPR008947">
    <property type="entry name" value="PLipase_C/P1_nuclease_dom_sf"/>
</dbReference>
<evidence type="ECO:0000313" key="8">
    <source>
        <dbReference type="Proteomes" id="UP001172082"/>
    </source>
</evidence>
<evidence type="ECO:0000256" key="4">
    <source>
        <dbReference type="ARBA" id="ARBA00022801"/>
    </source>
</evidence>
<name>A0ABT8KXU7_9BACT</name>
<keyword evidence="3" id="KW-0255">Endonuclease</keyword>
<comment type="caution">
    <text evidence="7">The sequence shown here is derived from an EMBL/GenBank/DDBJ whole genome shotgun (WGS) entry which is preliminary data.</text>
</comment>
<evidence type="ECO:0000256" key="5">
    <source>
        <dbReference type="ARBA" id="ARBA00023157"/>
    </source>
</evidence>
<keyword evidence="4" id="KW-0378">Hydrolase</keyword>